<accession>A0ABD1RC16</accession>
<gene>
    <name evidence="1" type="ORF">Adt_30397</name>
</gene>
<reference evidence="2" key="1">
    <citation type="submission" date="2024-07" db="EMBL/GenBank/DDBJ databases">
        <title>Two chromosome-level genome assemblies of Korean endemic species Abeliophyllum distichum and Forsythia ovata (Oleaceae).</title>
        <authorList>
            <person name="Jang H."/>
        </authorList>
    </citation>
    <scope>NUCLEOTIDE SEQUENCE [LARGE SCALE GENOMIC DNA]</scope>
</reference>
<dbReference type="PANTHER" id="PTHR47864">
    <property type="entry name" value="TRANSMEMBRANE PROTEIN"/>
    <property type="match status" value="1"/>
</dbReference>
<organism evidence="1 2">
    <name type="scientific">Abeliophyllum distichum</name>
    <dbReference type="NCBI Taxonomy" id="126358"/>
    <lineage>
        <taxon>Eukaryota</taxon>
        <taxon>Viridiplantae</taxon>
        <taxon>Streptophyta</taxon>
        <taxon>Embryophyta</taxon>
        <taxon>Tracheophyta</taxon>
        <taxon>Spermatophyta</taxon>
        <taxon>Magnoliopsida</taxon>
        <taxon>eudicotyledons</taxon>
        <taxon>Gunneridae</taxon>
        <taxon>Pentapetalae</taxon>
        <taxon>asterids</taxon>
        <taxon>lamiids</taxon>
        <taxon>Lamiales</taxon>
        <taxon>Oleaceae</taxon>
        <taxon>Forsythieae</taxon>
        <taxon>Abeliophyllum</taxon>
    </lineage>
</organism>
<evidence type="ECO:0000313" key="2">
    <source>
        <dbReference type="Proteomes" id="UP001604336"/>
    </source>
</evidence>
<evidence type="ECO:0000313" key="1">
    <source>
        <dbReference type="EMBL" id="KAL2485641.1"/>
    </source>
</evidence>
<comment type="caution">
    <text evidence="1">The sequence shown here is derived from an EMBL/GenBank/DDBJ whole genome shotgun (WGS) entry which is preliminary data.</text>
</comment>
<dbReference type="InterPro" id="IPR055314">
    <property type="entry name" value="At2g29880-like"/>
</dbReference>
<keyword evidence="2" id="KW-1185">Reference proteome</keyword>
<dbReference type="AlphaFoldDB" id="A0ABD1RC16"/>
<protein>
    <submittedName>
        <fullName evidence="1">Uncharacterized protein</fullName>
    </submittedName>
</protein>
<sequence length="101" mass="11584">MYLRTDTIADYEDLRIAIGNATTTRRNSIDLGDELDARIYGVEENRHVTIDDYVFDESQDAYIQSQNDQSNNVPSYENYTSSSATIETNKEFYAENKGPKK</sequence>
<dbReference type="EMBL" id="JBFOLK010000009">
    <property type="protein sequence ID" value="KAL2485641.1"/>
    <property type="molecule type" value="Genomic_DNA"/>
</dbReference>
<name>A0ABD1RC16_9LAMI</name>
<proteinExistence type="predicted"/>
<dbReference type="Proteomes" id="UP001604336">
    <property type="component" value="Unassembled WGS sequence"/>
</dbReference>
<dbReference type="PANTHER" id="PTHR47864:SF2">
    <property type="entry name" value="MYB_SANT-LIKE DNA-BINDING DOMAIN PROTEIN"/>
    <property type="match status" value="1"/>
</dbReference>